<sequence>MASNEVKTTLQLLNNITQTANVELKIQSLAKIKSSLTTNNEHLKIFKQLCGFKHLCGLLKDNTNVKVVNLVLSILANSAMNEDVRREIVVEHHVLQYVFSTLEYIENPALHCRAIRLVANVSRTSAYSKYVMRFPFLPKIVGVLTSTSSSDSIITCIRAIKYLWLWDQYRINNELMSLNAIKHILDKLTLLSNKPALILSHLQMIQTMLGVNTKAFISCMSYLHYEWMVNLLRQENGQYDAVLVQILLKLSVYSKTHFELAKTSLLERIISLIWPHNARDTRQTYLLIRIIAALCKENLFRQKIIQTPHAIQALLTYLNMDSIDDIEEMRDVIMDDDAQSSSTKSTRSSFKPSDQCSSVNNLTNSIHYYILMAINHYQYDHDGLYRFLRANLIPILMKRLKGQIDQYEYKHSSPVCDESKYLSSKQSLNTSGNMSPLSPNYSSGNFSPTNSSSPPRYMSPVNPWSPLWNASTSTATAAPGFDLGFDSTNEAEEEMKERCDNDDDDDDRSVYSPLIEFSDEDATMSNHGDEDTQTDAASSVLGSTDSQEERLDVHIIRIMLHISYMKTLFDHLSLKQTWSTLIEYLVKVQQDDCCRNVYKILLIICKNRAFLRSLLVDNFILHVHKKLIRTKHGTPCMICNNVMIYGQGIINEISNETNSHYGYEEIMIQYRHQDQQQQQQQPRAKKIKTEKGEEKSADKSVGGISEKNLVRSEKEVHGKGKNIRNEPKDAANDKDNNTGKTKTTAVPSVDYSKVNFNKYMAKPNMNSGLNQNGKRPKGGKGGGGKPNKKKKNR</sequence>
<evidence type="ECO:0000313" key="3">
    <source>
        <dbReference type="EMBL" id="CAG6667036.1"/>
    </source>
</evidence>
<dbReference type="InterPro" id="IPR055445">
    <property type="entry name" value="ARM_ARMC5"/>
</dbReference>
<proteinExistence type="predicted"/>
<dbReference type="GO" id="GO:0005829">
    <property type="term" value="C:cytosol"/>
    <property type="evidence" value="ECO:0007669"/>
    <property type="project" value="TreeGrafter"/>
</dbReference>
<evidence type="ECO:0000259" key="2">
    <source>
        <dbReference type="Pfam" id="PF24768"/>
    </source>
</evidence>
<reference evidence="3" key="1">
    <citation type="submission" date="2021-05" db="EMBL/GenBank/DDBJ databases">
        <authorList>
            <person name="Alioto T."/>
            <person name="Alioto T."/>
            <person name="Gomez Garrido J."/>
        </authorList>
    </citation>
    <scope>NUCLEOTIDE SEQUENCE</scope>
</reference>
<dbReference type="EMBL" id="HBUF01215557">
    <property type="protein sequence ID" value="CAG6667049.1"/>
    <property type="molecule type" value="Transcribed_RNA"/>
</dbReference>
<dbReference type="InterPro" id="IPR011989">
    <property type="entry name" value="ARM-like"/>
</dbReference>
<evidence type="ECO:0000256" key="1">
    <source>
        <dbReference type="SAM" id="MobiDB-lite"/>
    </source>
</evidence>
<feature type="compositionally biased region" description="Basic and acidic residues" evidence="1">
    <location>
        <begin position="708"/>
        <end position="737"/>
    </location>
</feature>
<feature type="compositionally biased region" description="Polar residues" evidence="1">
    <location>
        <begin position="534"/>
        <end position="544"/>
    </location>
</feature>
<protein>
    <recommendedName>
        <fullName evidence="2">ARMC5-like ARM-repeats domain-containing protein</fullName>
    </recommendedName>
</protein>
<feature type="compositionally biased region" description="Low complexity" evidence="1">
    <location>
        <begin position="442"/>
        <end position="455"/>
    </location>
</feature>
<feature type="compositionally biased region" description="Acidic residues" evidence="1">
    <location>
        <begin position="491"/>
        <end position="507"/>
    </location>
</feature>
<accession>A0A8D8SED3</accession>
<feature type="compositionally biased region" description="Polar residues" evidence="1">
    <location>
        <begin position="421"/>
        <end position="441"/>
    </location>
</feature>
<feature type="region of interest" description="Disordered" evidence="1">
    <location>
        <begin position="491"/>
        <end position="510"/>
    </location>
</feature>
<feature type="region of interest" description="Disordered" evidence="1">
    <location>
        <begin position="521"/>
        <end position="544"/>
    </location>
</feature>
<organism evidence="3">
    <name type="scientific">Cacopsylla melanoneura</name>
    <dbReference type="NCBI Taxonomy" id="428564"/>
    <lineage>
        <taxon>Eukaryota</taxon>
        <taxon>Metazoa</taxon>
        <taxon>Ecdysozoa</taxon>
        <taxon>Arthropoda</taxon>
        <taxon>Hexapoda</taxon>
        <taxon>Insecta</taxon>
        <taxon>Pterygota</taxon>
        <taxon>Neoptera</taxon>
        <taxon>Paraneoptera</taxon>
        <taxon>Hemiptera</taxon>
        <taxon>Sternorrhyncha</taxon>
        <taxon>Psylloidea</taxon>
        <taxon>Psyllidae</taxon>
        <taxon>Psyllinae</taxon>
        <taxon>Cacopsylla</taxon>
    </lineage>
</organism>
<dbReference type="PANTHER" id="PTHR23312:SF8">
    <property type="entry name" value="ARMADILLO REPEAT-CONTAINING PROTEIN 5"/>
    <property type="match status" value="1"/>
</dbReference>
<feature type="region of interest" description="Disordered" evidence="1">
    <location>
        <begin position="672"/>
        <end position="793"/>
    </location>
</feature>
<feature type="domain" description="ARMC5-like ARM-repeats" evidence="2">
    <location>
        <begin position="66"/>
        <end position="396"/>
    </location>
</feature>
<dbReference type="GO" id="GO:0009653">
    <property type="term" value="P:anatomical structure morphogenesis"/>
    <property type="evidence" value="ECO:0007669"/>
    <property type="project" value="TreeGrafter"/>
</dbReference>
<dbReference type="InterPro" id="IPR016024">
    <property type="entry name" value="ARM-type_fold"/>
</dbReference>
<dbReference type="Pfam" id="PF24768">
    <property type="entry name" value="ARM_ARMC5"/>
    <property type="match status" value="1"/>
</dbReference>
<name>A0A8D8SED3_9HEMI</name>
<feature type="region of interest" description="Disordered" evidence="1">
    <location>
        <begin position="420"/>
        <end position="457"/>
    </location>
</feature>
<dbReference type="SUPFAM" id="SSF48371">
    <property type="entry name" value="ARM repeat"/>
    <property type="match status" value="1"/>
</dbReference>
<dbReference type="AlphaFoldDB" id="A0A8D8SED3"/>
<dbReference type="PANTHER" id="PTHR23312">
    <property type="entry name" value="ARMC5 ARMADILLO REPEAT-CONTAINING -RELATED"/>
    <property type="match status" value="1"/>
</dbReference>
<dbReference type="Gene3D" id="1.25.10.10">
    <property type="entry name" value="Leucine-rich Repeat Variant"/>
    <property type="match status" value="1"/>
</dbReference>
<dbReference type="EMBL" id="HBUF01215554">
    <property type="protein sequence ID" value="CAG6667036.1"/>
    <property type="molecule type" value="Transcribed_RNA"/>
</dbReference>
<feature type="compositionally biased region" description="Basic and acidic residues" evidence="1">
    <location>
        <begin position="687"/>
        <end position="698"/>
    </location>
</feature>